<dbReference type="Proteomes" id="UP000636960">
    <property type="component" value="Unassembled WGS sequence"/>
</dbReference>
<dbReference type="Pfam" id="PF13635">
    <property type="entry name" value="DUF4143"/>
    <property type="match status" value="1"/>
</dbReference>
<protein>
    <recommendedName>
        <fullName evidence="1">DUF4143 domain-containing protein</fullName>
    </recommendedName>
</protein>
<dbReference type="InterPro" id="IPR036390">
    <property type="entry name" value="WH_DNA-bd_sf"/>
</dbReference>
<name>A0A919JZH2_9ACTN</name>
<dbReference type="PANTHER" id="PTHR43566">
    <property type="entry name" value="CONSERVED PROTEIN"/>
    <property type="match status" value="1"/>
</dbReference>
<proteinExistence type="predicted"/>
<reference evidence="2" key="1">
    <citation type="submission" date="2021-01" db="EMBL/GenBank/DDBJ databases">
        <title>Whole genome shotgun sequence of Actinoplanes rishiriensis NBRC 108556.</title>
        <authorList>
            <person name="Komaki H."/>
            <person name="Tamura T."/>
        </authorList>
    </citation>
    <scope>NUCLEOTIDE SEQUENCE</scope>
    <source>
        <strain evidence="2">NBRC 108556</strain>
    </source>
</reference>
<evidence type="ECO:0000313" key="3">
    <source>
        <dbReference type="Proteomes" id="UP000636960"/>
    </source>
</evidence>
<sequence length="245" mass="27414">MPEAVGRTDPQRRARFLDAYVQSLIDRDVRQLSEIQRKGELRRLVRLLAARNGTLIAAGSLESELGLSRPTIARYLQALEEIFLVKRIPGWSRNLGTRATATPKLFFVDSGIAAQEVGTDARSLLRPAGQFGPLLESFVLSELARQLTWSRHQAELSHYRDRDRYEVDAILESRQGQIVAIEVKAASTVGTDDFRALRRLADRLDDDFIAGIVLYTGTTTLPFGPKLRAMPVSSLWEVASVRRSP</sequence>
<evidence type="ECO:0000259" key="1">
    <source>
        <dbReference type="Pfam" id="PF13635"/>
    </source>
</evidence>
<evidence type="ECO:0000313" key="2">
    <source>
        <dbReference type="EMBL" id="GIE98086.1"/>
    </source>
</evidence>
<accession>A0A919JZH2</accession>
<dbReference type="InterPro" id="IPR025420">
    <property type="entry name" value="DUF4143"/>
</dbReference>
<keyword evidence="3" id="KW-1185">Reference proteome</keyword>
<organism evidence="2 3">
    <name type="scientific">Paractinoplanes rishiriensis</name>
    <dbReference type="NCBI Taxonomy" id="1050105"/>
    <lineage>
        <taxon>Bacteria</taxon>
        <taxon>Bacillati</taxon>
        <taxon>Actinomycetota</taxon>
        <taxon>Actinomycetes</taxon>
        <taxon>Micromonosporales</taxon>
        <taxon>Micromonosporaceae</taxon>
        <taxon>Paractinoplanes</taxon>
    </lineage>
</organism>
<dbReference type="SUPFAM" id="SSF46785">
    <property type="entry name" value="Winged helix' DNA-binding domain"/>
    <property type="match status" value="1"/>
</dbReference>
<dbReference type="PANTHER" id="PTHR43566:SF2">
    <property type="entry name" value="DUF4143 DOMAIN-CONTAINING PROTEIN"/>
    <property type="match status" value="1"/>
</dbReference>
<feature type="domain" description="DUF4143" evidence="1">
    <location>
        <begin position="26"/>
        <end position="185"/>
    </location>
</feature>
<dbReference type="AlphaFoldDB" id="A0A919JZH2"/>
<dbReference type="EMBL" id="BOMV01000059">
    <property type="protein sequence ID" value="GIE98086.1"/>
    <property type="molecule type" value="Genomic_DNA"/>
</dbReference>
<comment type="caution">
    <text evidence="2">The sequence shown here is derived from an EMBL/GenBank/DDBJ whole genome shotgun (WGS) entry which is preliminary data.</text>
</comment>
<gene>
    <name evidence="2" type="ORF">Ari01nite_55510</name>
</gene>